<proteinExistence type="predicted"/>
<organism evidence="1">
    <name type="scientific">marine metagenome</name>
    <dbReference type="NCBI Taxonomy" id="408172"/>
    <lineage>
        <taxon>unclassified sequences</taxon>
        <taxon>metagenomes</taxon>
        <taxon>ecological metagenomes</taxon>
    </lineage>
</organism>
<reference evidence="1" key="1">
    <citation type="submission" date="2018-05" db="EMBL/GenBank/DDBJ databases">
        <authorList>
            <person name="Lanie J.A."/>
            <person name="Ng W.-L."/>
            <person name="Kazmierczak K.M."/>
            <person name="Andrzejewski T.M."/>
            <person name="Davidsen T.M."/>
            <person name="Wayne K.J."/>
            <person name="Tettelin H."/>
            <person name="Glass J.I."/>
            <person name="Rusch D."/>
            <person name="Podicherti R."/>
            <person name="Tsui H.-C.T."/>
            <person name="Winkler M.E."/>
        </authorList>
    </citation>
    <scope>NUCLEOTIDE SEQUENCE</scope>
</reference>
<name>A0A382H6P0_9ZZZZ</name>
<evidence type="ECO:0000313" key="1">
    <source>
        <dbReference type="EMBL" id="SVB82966.1"/>
    </source>
</evidence>
<accession>A0A382H6P0</accession>
<gene>
    <name evidence="1" type="ORF">METZ01_LOCUS235820</name>
</gene>
<feature type="non-terminal residue" evidence="1">
    <location>
        <position position="23"/>
    </location>
</feature>
<sequence>MFDMTLNISLRIALLYITCCKYL</sequence>
<protein>
    <submittedName>
        <fullName evidence="1">Uncharacterized protein</fullName>
    </submittedName>
</protein>
<dbReference type="AlphaFoldDB" id="A0A382H6P0"/>
<dbReference type="EMBL" id="UINC01059492">
    <property type="protein sequence ID" value="SVB82966.1"/>
    <property type="molecule type" value="Genomic_DNA"/>
</dbReference>